<feature type="compositionally biased region" description="Acidic residues" evidence="1">
    <location>
        <begin position="183"/>
        <end position="199"/>
    </location>
</feature>
<feature type="compositionally biased region" description="Basic residues" evidence="1">
    <location>
        <begin position="205"/>
        <end position="216"/>
    </location>
</feature>
<name>A0A7S4FT43_9EUGL</name>
<dbReference type="EMBL" id="HBJA01066899">
    <property type="protein sequence ID" value="CAE0812395.1"/>
    <property type="molecule type" value="Transcribed_RNA"/>
</dbReference>
<feature type="compositionally biased region" description="Basic and acidic residues" evidence="1">
    <location>
        <begin position="141"/>
        <end position="154"/>
    </location>
</feature>
<reference evidence="2" key="1">
    <citation type="submission" date="2021-01" db="EMBL/GenBank/DDBJ databases">
        <authorList>
            <person name="Corre E."/>
            <person name="Pelletier E."/>
            <person name="Niang G."/>
            <person name="Scheremetjew M."/>
            <person name="Finn R."/>
            <person name="Kale V."/>
            <person name="Holt S."/>
            <person name="Cochrane G."/>
            <person name="Meng A."/>
            <person name="Brown T."/>
            <person name="Cohen L."/>
        </authorList>
    </citation>
    <scope>NUCLEOTIDE SEQUENCE</scope>
    <source>
        <strain evidence="2">CCMP1594</strain>
    </source>
</reference>
<dbReference type="AlphaFoldDB" id="A0A7S4FT43"/>
<accession>A0A7S4FT43</accession>
<protein>
    <submittedName>
        <fullName evidence="2">Uncharacterized protein</fullName>
    </submittedName>
</protein>
<evidence type="ECO:0000256" key="1">
    <source>
        <dbReference type="SAM" id="MobiDB-lite"/>
    </source>
</evidence>
<feature type="region of interest" description="Disordered" evidence="1">
    <location>
        <begin position="141"/>
        <end position="216"/>
    </location>
</feature>
<proteinExistence type="predicted"/>
<sequence>MALKNKDPAVSQLCSRVLRLPASYLAFPSTLLMFIYEARHPRDQEPVVPRVVLDVLSDLSQRTEEASGTPLPRDLHECKRLLENVLTNLYKMVSRQGGGAKLLQQLINDKHLPLQQLLGELKPRNLARPELFQKVMDSTLVEKPEKQREKEQHDAWGSNKLDAPDKTQKVKKRLKKVKREDKEDAEYQSDDPDDDDMMDPDTSIKRRRKKPKMPGS</sequence>
<evidence type="ECO:0000313" key="2">
    <source>
        <dbReference type="EMBL" id="CAE0812395.1"/>
    </source>
</evidence>
<organism evidence="2">
    <name type="scientific">Eutreptiella gymnastica</name>
    <dbReference type="NCBI Taxonomy" id="73025"/>
    <lineage>
        <taxon>Eukaryota</taxon>
        <taxon>Discoba</taxon>
        <taxon>Euglenozoa</taxon>
        <taxon>Euglenida</taxon>
        <taxon>Spirocuta</taxon>
        <taxon>Euglenophyceae</taxon>
        <taxon>Eutreptiales</taxon>
        <taxon>Eutreptiaceae</taxon>
        <taxon>Eutreptiella</taxon>
    </lineage>
</organism>
<gene>
    <name evidence="2" type="ORF">EGYM00163_LOCUS23545</name>
</gene>